<keyword evidence="2" id="KW-0418">Kinase</keyword>
<accession>D5RH66</accession>
<dbReference type="GO" id="GO:0050515">
    <property type="term" value="F:4-(cytidine 5'-diphospho)-2-C-methyl-D-erythritol kinase activity"/>
    <property type="evidence" value="ECO:0007669"/>
    <property type="project" value="UniProtKB-EC"/>
</dbReference>
<comment type="caution">
    <text evidence="2">The sequence shown here is derived from an EMBL/GenBank/DDBJ whole genome shotgun (WGS) entry which is preliminary data.</text>
</comment>
<reference evidence="2 3" key="1">
    <citation type="submission" date="2010-04" db="EMBL/GenBank/DDBJ databases">
        <authorList>
            <person name="Qin X."/>
            <person name="Bachman B."/>
            <person name="Battles P."/>
            <person name="Bell A."/>
            <person name="Bess C."/>
            <person name="Bickham C."/>
            <person name="Chaboub L."/>
            <person name="Chen D."/>
            <person name="Coyle M."/>
            <person name="Deiros D.R."/>
            <person name="Dinh H."/>
            <person name="Forbes L."/>
            <person name="Fowler G."/>
            <person name="Francisco L."/>
            <person name="Fu Q."/>
            <person name="Gubbala S."/>
            <person name="Hale W."/>
            <person name="Han Y."/>
            <person name="Hemphill L."/>
            <person name="Highlander S.K."/>
            <person name="Hirani K."/>
            <person name="Hogues M."/>
            <person name="Jackson L."/>
            <person name="Jakkamsetti A."/>
            <person name="Javaid M."/>
            <person name="Jiang H."/>
            <person name="Korchina V."/>
            <person name="Kovar C."/>
            <person name="Lara F."/>
            <person name="Lee S."/>
            <person name="Mata R."/>
            <person name="Mathew T."/>
            <person name="Moen C."/>
            <person name="Morales K."/>
            <person name="Munidasa M."/>
            <person name="Nazareth L."/>
            <person name="Ngo R."/>
            <person name="Nguyen L."/>
            <person name="Okwuonu G."/>
            <person name="Ongeri F."/>
            <person name="Patil S."/>
            <person name="Petrosino J."/>
            <person name="Pham C."/>
            <person name="Pham P."/>
            <person name="Pu L.-L."/>
            <person name="Puazo M."/>
            <person name="Raj R."/>
            <person name="Reid J."/>
            <person name="Rouhana J."/>
            <person name="Saada N."/>
            <person name="Shang Y."/>
            <person name="Simmons D."/>
            <person name="Thornton R."/>
            <person name="Warren J."/>
            <person name="Weissenberger G."/>
            <person name="Zhang J."/>
            <person name="Zhang L."/>
            <person name="Zhou C."/>
            <person name="Zhu D."/>
            <person name="Muzny D."/>
            <person name="Worley K."/>
            <person name="Gibbs R."/>
        </authorList>
    </citation>
    <scope>NUCLEOTIDE SEQUENCE [LARGE SCALE GENOMIC DNA]</scope>
    <source>
        <strain evidence="2 3">ATCC 49957</strain>
    </source>
</reference>
<proteinExistence type="predicted"/>
<dbReference type="InterPro" id="IPR036554">
    <property type="entry name" value="GHMP_kinase_C_sf"/>
</dbReference>
<sequence length="120" mass="12107">LANPRRPLATPAVFGARQGGYSAPSHFPVAWADAAAMARDLAACGNDLEAPALSLCPEIGAVLAALRALPGCLLARMSGSGATCFGLFATPEAAHAAAARLPPAWWGWGGGFTNGPFAAY</sequence>
<dbReference type="Gene3D" id="3.30.70.890">
    <property type="entry name" value="GHMP kinase, C-terminal domain"/>
    <property type="match status" value="1"/>
</dbReference>
<keyword evidence="3" id="KW-1185">Reference proteome</keyword>
<organism evidence="2 3">
    <name type="scientific">Pseudoroseomonas cervicalis ATCC 49957</name>
    <dbReference type="NCBI Taxonomy" id="525371"/>
    <lineage>
        <taxon>Bacteria</taxon>
        <taxon>Pseudomonadati</taxon>
        <taxon>Pseudomonadota</taxon>
        <taxon>Alphaproteobacteria</taxon>
        <taxon>Acetobacterales</taxon>
        <taxon>Roseomonadaceae</taxon>
        <taxon>Roseomonas</taxon>
    </lineage>
</organism>
<keyword evidence="2" id="KW-0808">Transferase</keyword>
<evidence type="ECO:0000313" key="2">
    <source>
        <dbReference type="EMBL" id="EFH13350.1"/>
    </source>
</evidence>
<evidence type="ECO:0000259" key="1">
    <source>
        <dbReference type="Pfam" id="PF08544"/>
    </source>
</evidence>
<dbReference type="AlphaFoldDB" id="D5RH66"/>
<dbReference type="EMBL" id="ADVL01000085">
    <property type="protein sequence ID" value="EFH13350.1"/>
    <property type="molecule type" value="Genomic_DNA"/>
</dbReference>
<feature type="domain" description="GHMP kinase C-terminal" evidence="1">
    <location>
        <begin position="38"/>
        <end position="101"/>
    </location>
</feature>
<gene>
    <name evidence="2" type="primary">ispE</name>
    <name evidence="2" type="ORF">HMPREF0731_0425</name>
</gene>
<evidence type="ECO:0000313" key="3">
    <source>
        <dbReference type="Proteomes" id="UP000005324"/>
    </source>
</evidence>
<dbReference type="Pfam" id="PF08544">
    <property type="entry name" value="GHMP_kinases_C"/>
    <property type="match status" value="1"/>
</dbReference>
<feature type="non-terminal residue" evidence="2">
    <location>
        <position position="1"/>
    </location>
</feature>
<dbReference type="InterPro" id="IPR013750">
    <property type="entry name" value="GHMP_kinase_C_dom"/>
</dbReference>
<dbReference type="Proteomes" id="UP000005324">
    <property type="component" value="Unassembled WGS sequence"/>
</dbReference>
<dbReference type="EC" id="2.7.1.148" evidence="2"/>
<dbReference type="SUPFAM" id="SSF55060">
    <property type="entry name" value="GHMP Kinase, C-terminal domain"/>
    <property type="match status" value="1"/>
</dbReference>
<dbReference type="HOGENOM" id="CLU_2043145_0_0_5"/>
<name>D5RH66_9PROT</name>
<protein>
    <submittedName>
        <fullName evidence="2">GHMP kinase C-terminal domain protein</fullName>
        <ecNumber evidence="2">2.7.1.148</ecNumber>
    </submittedName>
</protein>